<dbReference type="PROSITE" id="PS50280">
    <property type="entry name" value="SET"/>
    <property type="match status" value="1"/>
</dbReference>
<dbReference type="GO" id="GO:0043516">
    <property type="term" value="P:regulation of DNA damage response, signal transduction by p53 class mediator"/>
    <property type="evidence" value="ECO:0007669"/>
    <property type="project" value="TreeGrafter"/>
</dbReference>
<keyword evidence="10" id="KW-0804">Transcription</keyword>
<dbReference type="AlphaFoldDB" id="E0VMM8"/>
<dbReference type="InterPro" id="IPR016858">
    <property type="entry name" value="KMT5A-like"/>
</dbReference>
<dbReference type="InterPro" id="IPR046341">
    <property type="entry name" value="SET_dom_sf"/>
</dbReference>
<dbReference type="PANTHER" id="PTHR46167">
    <property type="entry name" value="N-LYSINE METHYLTRANSFERASE KMT5A"/>
    <property type="match status" value="1"/>
</dbReference>
<dbReference type="SUPFAM" id="SSF82199">
    <property type="entry name" value="SET domain"/>
    <property type="match status" value="1"/>
</dbReference>
<dbReference type="GO" id="GO:0032259">
    <property type="term" value="P:methylation"/>
    <property type="evidence" value="ECO:0007669"/>
    <property type="project" value="UniProtKB-KW"/>
</dbReference>
<dbReference type="PROSITE" id="PS51571">
    <property type="entry name" value="SAM_MT43_PR_SET"/>
    <property type="match status" value="1"/>
</dbReference>
<evidence type="ECO:0000313" key="15">
    <source>
        <dbReference type="EnsemblMetazoa" id="PHUM315980-PA"/>
    </source>
</evidence>
<feature type="domain" description="SET" evidence="13">
    <location>
        <begin position="115"/>
        <end position="236"/>
    </location>
</feature>
<dbReference type="PANTHER" id="PTHR46167:SF1">
    <property type="entry name" value="N-LYSINE METHYLTRANSFERASE KMT5A"/>
    <property type="match status" value="1"/>
</dbReference>
<gene>
    <name evidence="15" type="primary">8235931</name>
    <name evidence="14" type="ORF">Phum_PHUM315980</name>
</gene>
<evidence type="ECO:0000256" key="1">
    <source>
        <dbReference type="ARBA" id="ARBA00004123"/>
    </source>
</evidence>
<keyword evidence="6 14" id="KW-0808">Transferase</keyword>
<dbReference type="RefSeq" id="XP_002427372.1">
    <property type="nucleotide sequence ID" value="XM_002427327.1"/>
</dbReference>
<protein>
    <recommendedName>
        <fullName evidence="3">[histone H4]-lysine(20) N-methyltransferase</fullName>
        <ecNumber evidence="3">2.1.1.361</ecNumber>
    </recommendedName>
</protein>
<dbReference type="Gene3D" id="2.170.270.10">
    <property type="entry name" value="SET domain"/>
    <property type="match status" value="1"/>
</dbReference>
<dbReference type="EMBL" id="AAZO01003665">
    <property type="status" value="NOT_ANNOTATED_CDS"/>
    <property type="molecule type" value="Genomic_DNA"/>
</dbReference>
<evidence type="ECO:0000313" key="16">
    <source>
        <dbReference type="Proteomes" id="UP000009046"/>
    </source>
</evidence>
<keyword evidence="9" id="KW-0805">Transcription regulation</keyword>
<dbReference type="Pfam" id="PF00856">
    <property type="entry name" value="SET"/>
    <property type="match status" value="1"/>
</dbReference>
<dbReference type="EC" id="2.1.1.361" evidence="3"/>
<dbReference type="CDD" id="cd10528">
    <property type="entry name" value="SET_SETD8"/>
    <property type="match status" value="1"/>
</dbReference>
<dbReference type="KEGG" id="phu:Phum_PHUM315980"/>
<evidence type="ECO:0000313" key="14">
    <source>
        <dbReference type="EMBL" id="EEB14634.1"/>
    </source>
</evidence>
<reference evidence="14" key="2">
    <citation type="submission" date="2007-04" db="EMBL/GenBank/DDBJ databases">
        <title>The genome of the human body louse.</title>
        <authorList>
            <consortium name="The Human Body Louse Genome Consortium"/>
            <person name="Kirkness E."/>
            <person name="Walenz B."/>
            <person name="Hass B."/>
            <person name="Bruggner R."/>
            <person name="Strausberg R."/>
        </authorList>
    </citation>
    <scope>NUCLEOTIDE SEQUENCE</scope>
    <source>
        <strain evidence="14">USDA</strain>
    </source>
</reference>
<dbReference type="InterPro" id="IPR051760">
    <property type="entry name" value="KMT5A"/>
</dbReference>
<dbReference type="OrthoDB" id="5560686at2759"/>
<keyword evidence="7" id="KW-0949">S-adenosyl-L-methionine</keyword>
<keyword evidence="8" id="KW-0156">Chromatin regulator</keyword>
<dbReference type="CTD" id="8235931"/>
<dbReference type="GO" id="GO:0005634">
    <property type="term" value="C:nucleus"/>
    <property type="evidence" value="ECO:0007669"/>
    <property type="project" value="UniProtKB-SubCell"/>
</dbReference>
<evidence type="ECO:0000256" key="6">
    <source>
        <dbReference type="ARBA" id="ARBA00022679"/>
    </source>
</evidence>
<dbReference type="STRING" id="121224.E0VMM8"/>
<dbReference type="GeneID" id="8235931"/>
<dbReference type="InParanoid" id="E0VMM8"/>
<dbReference type="EMBL" id="DS235317">
    <property type="protein sequence ID" value="EEB14634.1"/>
    <property type="molecule type" value="Genomic_DNA"/>
</dbReference>
<evidence type="ECO:0000256" key="4">
    <source>
        <dbReference type="ARBA" id="ARBA00022454"/>
    </source>
</evidence>
<evidence type="ECO:0000259" key="13">
    <source>
        <dbReference type="PROSITE" id="PS50280"/>
    </source>
</evidence>
<evidence type="ECO:0000256" key="11">
    <source>
        <dbReference type="ARBA" id="ARBA00023242"/>
    </source>
</evidence>
<dbReference type="eggNOG" id="KOG1085">
    <property type="taxonomic scope" value="Eukaryota"/>
</dbReference>
<dbReference type="InterPro" id="IPR047266">
    <property type="entry name" value="KMT5A-like_SET"/>
</dbReference>
<evidence type="ECO:0000256" key="7">
    <source>
        <dbReference type="ARBA" id="ARBA00022691"/>
    </source>
</evidence>
<proteinExistence type="predicted"/>
<dbReference type="Proteomes" id="UP000009046">
    <property type="component" value="Unassembled WGS sequence"/>
</dbReference>
<keyword evidence="4" id="KW-0158">Chromosome</keyword>
<keyword evidence="16" id="KW-1185">Reference proteome</keyword>
<dbReference type="SMART" id="SM00317">
    <property type="entry name" value="SET"/>
    <property type="match status" value="1"/>
</dbReference>
<dbReference type="OMA" id="NHSILRP"/>
<evidence type="ECO:0000256" key="8">
    <source>
        <dbReference type="ARBA" id="ARBA00022853"/>
    </source>
</evidence>
<keyword evidence="5 14" id="KW-0489">Methyltransferase</keyword>
<reference evidence="14" key="1">
    <citation type="submission" date="2007-04" db="EMBL/GenBank/DDBJ databases">
        <title>Annotation of Pediculus humanus corporis strain USDA.</title>
        <authorList>
            <person name="Kirkness E."/>
            <person name="Hannick L."/>
            <person name="Hass B."/>
            <person name="Bruggner R."/>
            <person name="Lawson D."/>
            <person name="Bidwell S."/>
            <person name="Joardar V."/>
            <person name="Caler E."/>
            <person name="Walenz B."/>
            <person name="Inman J."/>
            <person name="Schobel S."/>
            <person name="Galinsky K."/>
            <person name="Amedeo P."/>
            <person name="Strausberg R."/>
        </authorList>
    </citation>
    <scope>NUCLEOTIDE SEQUENCE</scope>
    <source>
        <strain evidence="14">USDA</strain>
    </source>
</reference>
<evidence type="ECO:0000256" key="5">
    <source>
        <dbReference type="ARBA" id="ARBA00022603"/>
    </source>
</evidence>
<dbReference type="EnsemblMetazoa" id="PHUM315980-RA">
    <property type="protein sequence ID" value="PHUM315980-PA"/>
    <property type="gene ID" value="PHUM315980"/>
</dbReference>
<keyword evidence="11" id="KW-0539">Nucleus</keyword>
<dbReference type="InterPro" id="IPR001214">
    <property type="entry name" value="SET_dom"/>
</dbReference>
<evidence type="ECO:0000256" key="3">
    <source>
        <dbReference type="ARBA" id="ARBA00012187"/>
    </source>
</evidence>
<reference evidence="15" key="3">
    <citation type="submission" date="2021-02" db="UniProtKB">
        <authorList>
            <consortium name="EnsemblMetazoa"/>
        </authorList>
    </citation>
    <scope>IDENTIFICATION</scope>
    <source>
        <strain evidence="15">USDA</strain>
    </source>
</reference>
<dbReference type="GO" id="GO:0006357">
    <property type="term" value="P:regulation of transcription by RNA polymerase II"/>
    <property type="evidence" value="ECO:0007669"/>
    <property type="project" value="TreeGrafter"/>
</dbReference>
<dbReference type="GO" id="GO:0140944">
    <property type="term" value="F:histone H4K20 monomethyltransferase activity"/>
    <property type="evidence" value="ECO:0007669"/>
    <property type="project" value="UniProtKB-EC"/>
</dbReference>
<comment type="subcellular location">
    <subcellularLocation>
        <location evidence="2">Chromosome</location>
    </subcellularLocation>
    <subcellularLocation>
        <location evidence="1">Nucleus</location>
    </subcellularLocation>
</comment>
<dbReference type="GO" id="GO:0005700">
    <property type="term" value="C:polytene chromosome"/>
    <property type="evidence" value="ECO:0007669"/>
    <property type="project" value="TreeGrafter"/>
</dbReference>
<evidence type="ECO:0000256" key="2">
    <source>
        <dbReference type="ARBA" id="ARBA00004286"/>
    </source>
</evidence>
<organism>
    <name type="scientific">Pediculus humanus subsp. corporis</name>
    <name type="common">Body louse</name>
    <dbReference type="NCBI Taxonomy" id="121224"/>
    <lineage>
        <taxon>Eukaryota</taxon>
        <taxon>Metazoa</taxon>
        <taxon>Ecdysozoa</taxon>
        <taxon>Arthropoda</taxon>
        <taxon>Hexapoda</taxon>
        <taxon>Insecta</taxon>
        <taxon>Pterygota</taxon>
        <taxon>Neoptera</taxon>
        <taxon>Paraneoptera</taxon>
        <taxon>Psocodea</taxon>
        <taxon>Troctomorpha</taxon>
        <taxon>Phthiraptera</taxon>
        <taxon>Anoplura</taxon>
        <taxon>Pediculidae</taxon>
        <taxon>Pediculus</taxon>
    </lineage>
</organism>
<accession>E0VMM8</accession>
<comment type="catalytic activity">
    <reaction evidence="12">
        <text>L-lysyl(20)-[histone H4] + S-adenosyl-L-methionine = N(6)-methyl-L-lysyl(20)-[histone H4] + S-adenosyl-L-homocysteine + H(+)</text>
        <dbReference type="Rhea" id="RHEA:60344"/>
        <dbReference type="Rhea" id="RHEA-COMP:15554"/>
        <dbReference type="Rhea" id="RHEA-COMP:15555"/>
        <dbReference type="ChEBI" id="CHEBI:15378"/>
        <dbReference type="ChEBI" id="CHEBI:29969"/>
        <dbReference type="ChEBI" id="CHEBI:57856"/>
        <dbReference type="ChEBI" id="CHEBI:59789"/>
        <dbReference type="ChEBI" id="CHEBI:61929"/>
        <dbReference type="EC" id="2.1.1.361"/>
    </reaction>
</comment>
<dbReference type="HOGENOM" id="CLU_047978_2_0_1"/>
<dbReference type="VEuPathDB" id="VectorBase:PHUM315980"/>
<evidence type="ECO:0000256" key="10">
    <source>
        <dbReference type="ARBA" id="ARBA00023163"/>
    </source>
</evidence>
<name>E0VMM8_PEDHC</name>
<sequence>MHRNLMDKVIGINSPIEKSSNDIKYSSNELTEKKENSLKAINNTDQCLKYTPEKNKSQSRNCNTLSEKFPKNNLSRNHKVTEYFPVRRSVRKTKKTVLEEKQKNLEECVLSKREDGLKVVHFEGKGRGVVTTKKFYKGEFVVEYSGELIDMIEAKVRENNYAKDQNTGCYMYYFKYKNIKYCVDATAESGRLGRLVNHSRNGNLSTKIISINSTPHLILVAKEDIEFGEEVCYDYGDRSKESLKYHPWLAS</sequence>
<evidence type="ECO:0000256" key="9">
    <source>
        <dbReference type="ARBA" id="ARBA00023015"/>
    </source>
</evidence>
<evidence type="ECO:0000256" key="12">
    <source>
        <dbReference type="ARBA" id="ARBA00047784"/>
    </source>
</evidence>